<dbReference type="PROSITE" id="PS51736">
    <property type="entry name" value="RECOMBINASES_3"/>
    <property type="match status" value="1"/>
</dbReference>
<comment type="caution">
    <text evidence="2">The sequence shown here is derived from an EMBL/GenBank/DDBJ whole genome shotgun (WGS) entry which is preliminary data.</text>
</comment>
<gene>
    <name evidence="2" type="ORF">CUS_5119</name>
</gene>
<dbReference type="EMBL" id="ADKM02000045">
    <property type="protein sequence ID" value="EGC04003.1"/>
    <property type="molecule type" value="Genomic_DNA"/>
</dbReference>
<organism evidence="2 3">
    <name type="scientific">Ruminococcus albus 8</name>
    <dbReference type="NCBI Taxonomy" id="246199"/>
    <lineage>
        <taxon>Bacteria</taxon>
        <taxon>Bacillati</taxon>
        <taxon>Bacillota</taxon>
        <taxon>Clostridia</taxon>
        <taxon>Eubacteriales</taxon>
        <taxon>Oscillospiraceae</taxon>
        <taxon>Ruminococcus</taxon>
    </lineage>
</organism>
<dbReference type="AlphaFoldDB" id="E9S9M3"/>
<dbReference type="PANTHER" id="PTHR30461">
    <property type="entry name" value="DNA-INVERTASE FROM LAMBDOID PROPHAGE"/>
    <property type="match status" value="1"/>
</dbReference>
<protein>
    <submittedName>
        <fullName evidence="2">Resolvase, N-terminal domain protein</fullName>
    </submittedName>
</protein>
<feature type="domain" description="Resolvase/invertase-type recombinase catalytic" evidence="1">
    <location>
        <begin position="5"/>
        <end position="135"/>
    </location>
</feature>
<name>E9S9M3_RUMAL</name>
<proteinExistence type="predicted"/>
<dbReference type="STRING" id="246199.CUS_5119"/>
<dbReference type="InterPro" id="IPR036162">
    <property type="entry name" value="Resolvase-like_N_sf"/>
</dbReference>
<sequence length="135" mass="15120">MTDKITALYCRLSQDDMLQGESNSITNQKAILKKYAEDNGFSNPMFYVDDGVSGTTFERDGFKAMMADVEAGKVGIVITKDLSRLGRDYLKTGELIEMVFPDYDVRYIAINDGVDTFKSENELMAFKNILNVTDG</sequence>
<evidence type="ECO:0000313" key="3">
    <source>
        <dbReference type="Proteomes" id="UP000004259"/>
    </source>
</evidence>
<keyword evidence="3" id="KW-1185">Reference proteome</keyword>
<accession>E9S9M3</accession>
<dbReference type="SMART" id="SM00857">
    <property type="entry name" value="Resolvase"/>
    <property type="match status" value="1"/>
</dbReference>
<dbReference type="GO" id="GO:0003677">
    <property type="term" value="F:DNA binding"/>
    <property type="evidence" value="ECO:0007669"/>
    <property type="project" value="InterPro"/>
</dbReference>
<dbReference type="PANTHER" id="PTHR30461:SF23">
    <property type="entry name" value="DNA RECOMBINASE-RELATED"/>
    <property type="match status" value="1"/>
</dbReference>
<dbReference type="InterPro" id="IPR050639">
    <property type="entry name" value="SSR_resolvase"/>
</dbReference>
<dbReference type="Proteomes" id="UP000004259">
    <property type="component" value="Unassembled WGS sequence"/>
</dbReference>
<dbReference type="Gene3D" id="3.40.50.1390">
    <property type="entry name" value="Resolvase, N-terminal catalytic domain"/>
    <property type="match status" value="1"/>
</dbReference>
<dbReference type="Pfam" id="PF00239">
    <property type="entry name" value="Resolvase"/>
    <property type="match status" value="1"/>
</dbReference>
<evidence type="ECO:0000313" key="2">
    <source>
        <dbReference type="EMBL" id="EGC04003.1"/>
    </source>
</evidence>
<dbReference type="InterPro" id="IPR006119">
    <property type="entry name" value="Resolv_N"/>
</dbReference>
<dbReference type="SUPFAM" id="SSF53041">
    <property type="entry name" value="Resolvase-like"/>
    <property type="match status" value="1"/>
</dbReference>
<dbReference type="OrthoDB" id="9784557at2"/>
<dbReference type="eggNOG" id="COG1961">
    <property type="taxonomic scope" value="Bacteria"/>
</dbReference>
<dbReference type="GO" id="GO:0000150">
    <property type="term" value="F:DNA strand exchange activity"/>
    <property type="evidence" value="ECO:0007669"/>
    <property type="project" value="InterPro"/>
</dbReference>
<evidence type="ECO:0000259" key="1">
    <source>
        <dbReference type="PROSITE" id="PS51736"/>
    </source>
</evidence>
<reference evidence="2 3" key="1">
    <citation type="submission" date="2011-02" db="EMBL/GenBank/DDBJ databases">
        <authorList>
            <person name="Nelson K.E."/>
            <person name="Sutton G."/>
            <person name="Torralba M."/>
            <person name="Durkin S."/>
            <person name="Harkins D."/>
            <person name="Montgomery R."/>
            <person name="Ziemer C."/>
            <person name="Klaassens E."/>
            <person name="Ocuiv P."/>
            <person name="Morrison M."/>
        </authorList>
    </citation>
    <scope>NUCLEOTIDE SEQUENCE [LARGE SCALE GENOMIC DNA]</scope>
    <source>
        <strain evidence="2 3">8</strain>
    </source>
</reference>